<evidence type="ECO:0000256" key="1">
    <source>
        <dbReference type="SAM" id="MobiDB-lite"/>
    </source>
</evidence>
<evidence type="ECO:0000313" key="4">
    <source>
        <dbReference type="Proteomes" id="UP000615026"/>
    </source>
</evidence>
<evidence type="ECO:0000313" key="3">
    <source>
        <dbReference type="EMBL" id="MBE9067194.1"/>
    </source>
</evidence>
<feature type="region of interest" description="Disordered" evidence="1">
    <location>
        <begin position="1"/>
        <end position="21"/>
    </location>
</feature>
<dbReference type="PANTHER" id="PTHR14136">
    <property type="entry name" value="BTB_POZ DOMAIN-CONTAINING PROTEIN KCTD9"/>
    <property type="match status" value="1"/>
</dbReference>
<sequence length="617" mass="68539">MTHTTPGERNLRNHTYIGQNRQKEDFSGADLRGANFHNANLYKADFSGAKLRDANFHGANLRESNFTNVTVDTEPADEKNDIENTFPRINFRDTNIRGTDFSDATLTKADFTSAKSGLSKSWQTLSLAISIFFCLLSAFPTAIVTTFSLYFFRTSRKKLSLLDSLLVGFWSVVLAVLLRAGLIQLGAWAVNVHVGVGISMILMVLLGAIITMISSESDDDFSGVFLAIIAALVTLGYTMGFSSTLAPLEERLFHNLLGWIEVSPGEGFGAGVFGALLGAVFGCLFSRAAISENGQFSWLWQMYIRFMARGGTTFKGADLTEAIFSAADLRGANFRNATIKRINWQRARSLEFALTGNNYLKYSRVRQLVLGRSLKVKNFAGLDLEGINLEGEDLSKADFTEANLSQANLQKANLRKAMLQGAKVYGANLAKAKLTGACIYAWAFDESTVFKDIKCEYVFKQEYPDDMEGRRRVPSRGNKFKPGDFEKFIEKDRGTSEILIQSNDNKQALYNTIKQLSKDKNYAFKGYEAIGDDALIKVKISDDVSDGTAEDKFYKVYQSEVEDVNHQDTLKEMPLFNVILEAFEAGAKAGRRDVTIINGQYAEIVGDNNENKVENNE</sequence>
<feature type="transmembrane region" description="Helical" evidence="2">
    <location>
        <begin position="268"/>
        <end position="290"/>
    </location>
</feature>
<dbReference type="InterPro" id="IPR001646">
    <property type="entry name" value="5peptide_repeat"/>
</dbReference>
<dbReference type="Gene3D" id="2.160.20.80">
    <property type="entry name" value="E3 ubiquitin-protein ligase SopA"/>
    <property type="match status" value="3"/>
</dbReference>
<reference evidence="3" key="1">
    <citation type="submission" date="2020-10" db="EMBL/GenBank/DDBJ databases">
        <authorList>
            <person name="Castelo-Branco R."/>
            <person name="Eusebio N."/>
            <person name="Adriana R."/>
            <person name="Vieira A."/>
            <person name="Brugerolle De Fraissinette N."/>
            <person name="Rezende De Castro R."/>
            <person name="Schneider M.P."/>
            <person name="Vasconcelos V."/>
            <person name="Leao P.N."/>
        </authorList>
    </citation>
    <scope>NUCLEOTIDE SEQUENCE</scope>
    <source>
        <strain evidence="3">LEGE 11479</strain>
    </source>
</reference>
<evidence type="ECO:0000256" key="2">
    <source>
        <dbReference type="SAM" id="Phobius"/>
    </source>
</evidence>
<name>A0A928X1D2_LEPEC</name>
<dbReference type="Proteomes" id="UP000615026">
    <property type="component" value="Unassembled WGS sequence"/>
</dbReference>
<comment type="caution">
    <text evidence="3">The sequence shown here is derived from an EMBL/GenBank/DDBJ whole genome shotgun (WGS) entry which is preliminary data.</text>
</comment>
<dbReference type="InterPro" id="IPR051082">
    <property type="entry name" value="Pentapeptide-BTB/POZ_domain"/>
</dbReference>
<feature type="transmembrane region" description="Helical" evidence="2">
    <location>
        <begin position="188"/>
        <end position="212"/>
    </location>
</feature>
<keyword evidence="4" id="KW-1185">Reference proteome</keyword>
<gene>
    <name evidence="3" type="ORF">IQ260_11055</name>
</gene>
<keyword evidence="2" id="KW-0472">Membrane</keyword>
<keyword evidence="2" id="KW-1133">Transmembrane helix</keyword>
<proteinExistence type="predicted"/>
<accession>A0A928X1D2</accession>
<dbReference type="EMBL" id="JADEXP010000080">
    <property type="protein sequence ID" value="MBE9067194.1"/>
    <property type="molecule type" value="Genomic_DNA"/>
</dbReference>
<keyword evidence="2" id="KW-0812">Transmembrane</keyword>
<dbReference type="PANTHER" id="PTHR14136:SF17">
    <property type="entry name" value="BTB_POZ DOMAIN-CONTAINING PROTEIN KCTD9"/>
    <property type="match status" value="1"/>
</dbReference>
<protein>
    <submittedName>
        <fullName evidence="3">Pentapeptide repeat-containing protein</fullName>
    </submittedName>
</protein>
<feature type="transmembrane region" description="Helical" evidence="2">
    <location>
        <begin position="127"/>
        <end position="152"/>
    </location>
</feature>
<dbReference type="SUPFAM" id="SSF141571">
    <property type="entry name" value="Pentapeptide repeat-like"/>
    <property type="match status" value="2"/>
</dbReference>
<feature type="transmembrane region" description="Helical" evidence="2">
    <location>
        <begin position="224"/>
        <end position="248"/>
    </location>
</feature>
<dbReference type="AlphaFoldDB" id="A0A928X1D2"/>
<dbReference type="RefSeq" id="WP_193993160.1">
    <property type="nucleotide sequence ID" value="NZ_JADEXP010000080.1"/>
</dbReference>
<feature type="transmembrane region" description="Helical" evidence="2">
    <location>
        <begin position="164"/>
        <end position="182"/>
    </location>
</feature>
<organism evidence="3 4">
    <name type="scientific">Leptolyngbya cf. ectocarpi LEGE 11479</name>
    <dbReference type="NCBI Taxonomy" id="1828722"/>
    <lineage>
        <taxon>Bacteria</taxon>
        <taxon>Bacillati</taxon>
        <taxon>Cyanobacteriota</taxon>
        <taxon>Cyanophyceae</taxon>
        <taxon>Leptolyngbyales</taxon>
        <taxon>Leptolyngbyaceae</taxon>
        <taxon>Leptolyngbya group</taxon>
        <taxon>Leptolyngbya</taxon>
    </lineage>
</organism>
<dbReference type="Pfam" id="PF00805">
    <property type="entry name" value="Pentapeptide"/>
    <property type="match status" value="4"/>
</dbReference>